<gene>
    <name evidence="4" type="ORF">E7215_02825</name>
</gene>
<dbReference type="CDD" id="cd07122">
    <property type="entry name" value="ALDH_F20_ACDH"/>
    <property type="match status" value="1"/>
</dbReference>
<feature type="coiled-coil region" evidence="2">
    <location>
        <begin position="11"/>
        <end position="61"/>
    </location>
</feature>
<dbReference type="InterPro" id="IPR016162">
    <property type="entry name" value="Ald_DH_N"/>
</dbReference>
<evidence type="ECO:0000256" key="2">
    <source>
        <dbReference type="SAM" id="Coils"/>
    </source>
</evidence>
<accession>A0A927ZSP2</accession>
<evidence type="ECO:0000313" key="5">
    <source>
        <dbReference type="Proteomes" id="UP000768462"/>
    </source>
</evidence>
<feature type="domain" description="Aldehyde dehydrogenase" evidence="3">
    <location>
        <begin position="9"/>
        <end position="274"/>
    </location>
</feature>
<dbReference type="InterPro" id="IPR016161">
    <property type="entry name" value="Ald_DH/histidinol_DH"/>
</dbReference>
<dbReference type="EC" id="1.2.1.10" evidence="4"/>
<dbReference type="Proteomes" id="UP000768462">
    <property type="component" value="Unassembled WGS sequence"/>
</dbReference>
<name>A0A927ZSP2_9CLOT</name>
<reference evidence="4" key="1">
    <citation type="submission" date="2019-04" db="EMBL/GenBank/DDBJ databases">
        <title>Evolution of Biomass-Degrading Anaerobic Consortia Revealed by Metagenomics.</title>
        <authorList>
            <person name="Peng X."/>
        </authorList>
    </citation>
    <scope>NUCLEOTIDE SEQUENCE</scope>
    <source>
        <strain evidence="4">SIG254</strain>
    </source>
</reference>
<evidence type="ECO:0000313" key="4">
    <source>
        <dbReference type="EMBL" id="MBE6059098.1"/>
    </source>
</evidence>
<keyword evidence="2" id="KW-0175">Coiled coil</keyword>
<dbReference type="EMBL" id="SVCM01000031">
    <property type="protein sequence ID" value="MBE6059098.1"/>
    <property type="molecule type" value="Genomic_DNA"/>
</dbReference>
<dbReference type="AlphaFoldDB" id="A0A927ZSP2"/>
<comment type="caution">
    <text evidence="4">The sequence shown here is derived from an EMBL/GenBank/DDBJ whole genome shotgun (WGS) entry which is preliminary data.</text>
</comment>
<proteinExistence type="predicted"/>
<dbReference type="Gene3D" id="3.40.605.10">
    <property type="entry name" value="Aldehyde Dehydrogenase, Chain A, domain 1"/>
    <property type="match status" value="1"/>
</dbReference>
<protein>
    <submittedName>
        <fullName evidence="4">Acetaldehyde dehydrogenase (Acetylating)</fullName>
        <ecNumber evidence="4">1.2.1.10</ecNumber>
    </submittedName>
</protein>
<evidence type="ECO:0000259" key="3">
    <source>
        <dbReference type="Pfam" id="PF00171"/>
    </source>
</evidence>
<dbReference type="GO" id="GO:0008774">
    <property type="term" value="F:acetaldehyde dehydrogenase (acetylating) activity"/>
    <property type="evidence" value="ECO:0007669"/>
    <property type="project" value="UniProtKB-EC"/>
</dbReference>
<organism evidence="4 5">
    <name type="scientific">Clostridium sulfidigenes</name>
    <dbReference type="NCBI Taxonomy" id="318464"/>
    <lineage>
        <taxon>Bacteria</taxon>
        <taxon>Bacillati</taxon>
        <taxon>Bacillota</taxon>
        <taxon>Clostridia</taxon>
        <taxon>Eubacteriales</taxon>
        <taxon>Clostridiaceae</taxon>
        <taxon>Clostridium</taxon>
    </lineage>
</organism>
<dbReference type="PANTHER" id="PTHR11699">
    <property type="entry name" value="ALDEHYDE DEHYDROGENASE-RELATED"/>
    <property type="match status" value="1"/>
</dbReference>
<dbReference type="InterPro" id="IPR016163">
    <property type="entry name" value="Ald_DH_C"/>
</dbReference>
<keyword evidence="1 4" id="KW-0560">Oxidoreductase</keyword>
<dbReference type="Pfam" id="PF00171">
    <property type="entry name" value="Aldedh"/>
    <property type="match status" value="1"/>
</dbReference>
<dbReference type="SUPFAM" id="SSF53720">
    <property type="entry name" value="ALDH-like"/>
    <property type="match status" value="1"/>
</dbReference>
<dbReference type="InterPro" id="IPR015590">
    <property type="entry name" value="Aldehyde_DH_dom"/>
</dbReference>
<dbReference type="NCBIfam" id="TIGR02518">
    <property type="entry name" value="EutH_ACDH"/>
    <property type="match status" value="1"/>
</dbReference>
<evidence type="ECO:0000256" key="1">
    <source>
        <dbReference type="ARBA" id="ARBA00023002"/>
    </source>
</evidence>
<sequence length="492" mass="52466">MELTDKDLASIQEVRNLIKTAKAAQAKLAKKSQEEIDRIVKAMAEAAAANAEKLAKMAVEETGFGIWQDKVIKNIFGSTYIYDYIKDLKTIGIVAEDEKKKVMDVAVPMGVIAGLIPSTNPTSTTMYKALISLKCGNAIVFSPHPNAKKSILETVRIINEAAVKAGCPEGVIGCITIPTLQATDELMKNKDTAMILATGGSAMVRAAYSSGTPALGVGPGNGPAFIDKSADIKVAVKRIMDSKTFDNGTICASEQSVIIEEAIKDRVVTEFKNQGAYFLSPEEAKQLGKFIMRANGSMNPQIVGKSVETIAKLANLTNVPSSARVLIAEETEVGHNVPYSREKLAPILGFYVEKSVDDIEAKCREILINEGAGHTFSMHCEDKELVKRFALSMPVSRIPVNTPSTLGGIGASLNIVPALTLGCGAIGGSATSDNVGPLHLVNIKKVAYGVREIEHFRGGSSNSVNGNNSSLSSADTEELVNLLVKKIISELR</sequence>
<dbReference type="Gene3D" id="3.40.309.10">
    <property type="entry name" value="Aldehyde Dehydrogenase, Chain A, domain 2"/>
    <property type="match status" value="1"/>
</dbReference>
<dbReference type="InterPro" id="IPR013357">
    <property type="entry name" value="Acetaldehyde_DH_acetylating"/>
</dbReference>